<evidence type="ECO:0008006" key="3">
    <source>
        <dbReference type="Google" id="ProtNLM"/>
    </source>
</evidence>
<dbReference type="AlphaFoldDB" id="A0A850H777"/>
<dbReference type="InterPro" id="IPR011057">
    <property type="entry name" value="Mss4-like_sf"/>
</dbReference>
<organism evidence="1 2">
    <name type="scientific">Altererythrobacter lutimaris</name>
    <dbReference type="NCBI Taxonomy" id="2743979"/>
    <lineage>
        <taxon>Bacteria</taxon>
        <taxon>Pseudomonadati</taxon>
        <taxon>Pseudomonadota</taxon>
        <taxon>Alphaproteobacteria</taxon>
        <taxon>Sphingomonadales</taxon>
        <taxon>Erythrobacteraceae</taxon>
        <taxon>Altererythrobacter</taxon>
    </lineage>
</organism>
<accession>A0A850H777</accession>
<dbReference type="EMBL" id="JABWTA010000001">
    <property type="protein sequence ID" value="NVE93703.1"/>
    <property type="molecule type" value="Genomic_DNA"/>
</dbReference>
<reference evidence="1 2" key="1">
    <citation type="submission" date="2020-06" db="EMBL/GenBank/DDBJ databases">
        <title>Altererythrobacter lutimaris sp. nov., a marine bacterium isolated from a tidal flat.</title>
        <authorList>
            <person name="Kim D."/>
            <person name="Yoo Y."/>
            <person name="Kim J.-J."/>
        </authorList>
    </citation>
    <scope>NUCLEOTIDE SEQUENCE [LARGE SCALE GENOMIC DNA]</scope>
    <source>
        <strain evidence="1 2">JGD-16</strain>
    </source>
</reference>
<sequence>MFTVADISPRECGCTFCVKHKPAWFADNAGELSLECTIEPSRYCFGTETADFLFCPQCGVVIAAVSESEGRMLGVFNLNCLEVQQDWSARAATVDYDGEDAAERRTRRAANWMPVSIQAAA</sequence>
<gene>
    <name evidence="1" type="ORF">HUO12_02210</name>
</gene>
<dbReference type="SUPFAM" id="SSF51316">
    <property type="entry name" value="Mss4-like"/>
    <property type="match status" value="1"/>
</dbReference>
<dbReference type="Gene3D" id="2.170.150.70">
    <property type="match status" value="1"/>
</dbReference>
<evidence type="ECO:0000313" key="1">
    <source>
        <dbReference type="EMBL" id="NVE93703.1"/>
    </source>
</evidence>
<protein>
    <recommendedName>
        <fullName evidence="3">CENP-V/GFA domain-containing protein</fullName>
    </recommendedName>
</protein>
<dbReference type="Proteomes" id="UP000546031">
    <property type="component" value="Unassembled WGS sequence"/>
</dbReference>
<proteinExistence type="predicted"/>
<keyword evidence="2" id="KW-1185">Reference proteome</keyword>
<dbReference type="RefSeq" id="WP_176272053.1">
    <property type="nucleotide sequence ID" value="NZ_JABWTA010000001.1"/>
</dbReference>
<comment type="caution">
    <text evidence="1">The sequence shown here is derived from an EMBL/GenBank/DDBJ whole genome shotgun (WGS) entry which is preliminary data.</text>
</comment>
<name>A0A850H777_9SPHN</name>
<evidence type="ECO:0000313" key="2">
    <source>
        <dbReference type="Proteomes" id="UP000546031"/>
    </source>
</evidence>